<keyword evidence="2" id="KW-0732">Signal</keyword>
<protein>
    <submittedName>
        <fullName evidence="3">Rhs element vgr protein</fullName>
    </submittedName>
</protein>
<feature type="compositionally biased region" description="Low complexity" evidence="1">
    <location>
        <begin position="936"/>
        <end position="978"/>
    </location>
</feature>
<evidence type="ECO:0000313" key="3">
    <source>
        <dbReference type="EMBL" id="CAB9524955.1"/>
    </source>
</evidence>
<feature type="chain" id="PRO_5040434414" evidence="2">
    <location>
        <begin position="39"/>
        <end position="1460"/>
    </location>
</feature>
<feature type="signal peptide" evidence="2">
    <location>
        <begin position="1"/>
        <end position="38"/>
    </location>
</feature>
<dbReference type="PANTHER" id="PTHR24216:SF65">
    <property type="entry name" value="PAXILLIN-LIKE PROTEIN 1"/>
    <property type="match status" value="1"/>
</dbReference>
<evidence type="ECO:0000256" key="2">
    <source>
        <dbReference type="SAM" id="SignalP"/>
    </source>
</evidence>
<proteinExistence type="predicted"/>
<feature type="compositionally biased region" description="Low complexity" evidence="1">
    <location>
        <begin position="1276"/>
        <end position="1291"/>
    </location>
</feature>
<accession>A0A9N8ER82</accession>
<dbReference type="Proteomes" id="UP001153069">
    <property type="component" value="Unassembled WGS sequence"/>
</dbReference>
<comment type="caution">
    <text evidence="3">The sequence shown here is derived from an EMBL/GenBank/DDBJ whole genome shotgun (WGS) entry which is preliminary data.</text>
</comment>
<evidence type="ECO:0000313" key="4">
    <source>
        <dbReference type="Proteomes" id="UP001153069"/>
    </source>
</evidence>
<sequence length="1460" mass="157384">MMMMKMSTFAKKNLARSRASATTLGCLCLLVVCSLAAATTPEFETQQMINGNNALHASASSDANTLAGVSGRASTGSKTAEEGQSLWSQQPPKVALLETRSETSESSQAFAAPAPASTAASVSDKINNSNNNNSHNNVIADTDNNNNPTTTTTTNNNNNNLNLEQHASNNNCLPSMASMCRPLLAAQEMDAGQVCVSVQDGHVNVHVKASDFWTILEASVWMAKAATTTVPLQDGRLDHRSFPIHSQPNLRSASWETTITTATNHFCTSSFSSGEAKQTETKMVVRVMAAEVNDQGALIPGTEETAYAYGQVASASDNYEEDSIYGFLELILTCPCTTATTQEGEQQEMEEDLNTETHVARRLDGSSSSLALFSSVADQRRLAYSASETAFQRRIDAQGQRHRVLQTQVEEECFSAFAYYEEQGKSKCLNRLDYKLAGTEDESGWTNGPFTSSFIPYQMKLYTDAPGCDTTTDAKEIGIVTVLLDGQEVTVDYNLDPALKYSLKETHLYVGTDQVPPSQKHLPSHHTELTESGGEATLQDSFVVSKFDAGDEVHVVAHATICRAPPKIYVPGISKPCLPTRSHSGKECYPLLAGPTVDAGQLCIEMVKQGGPTSSSYVLKVAFSTFGDWVLDHTSFWLGSNLTQVPTVDGTVGALPDENKFPYFYCNFTGATSWETTIPLNLTTNCYGQEDFTLAMVARSEVVQQDYDGAEIEGSKAVAFAFEHPGHEEGESVPEDAWFAWLDFDVNCDCTEKPPDGKGGRSPVCVESEDNSGTECVPLVIDQTEEAGSVCLKVIGSKNPVLELTYHSSEYYSLIQNHFWVGVSSLEELPVHGDGSPDVDLFPYYWCDYAGDDTWQTPIPAINLTLACQADSVIHFVAIAHAAVEEEVYVDGHLVQGTRHNAFAYELDGENSSTWFGWFNFTVDCDCQLEPTAAPSTSMSPSALPSFSPTVSPRPSISSVPTTSPAPSTSTSPSSKPSGELDEWYPCYHVWAYHPKAALSFTDIGVSADGWTNGHFDLYGCGSCGCSPCSSGSPLCDEVDNPVQPLDQCTCVCPGEGFVEPTSFSSPMVKASVGAPIVMGLYAESSPNGEPSGKSFGNITISFTDNVADITYNVADPVWYVITDTDFYMGEERLPTNQSGVDLSLDLDLFQKHSDYEAQQVKHVNGISSYDFYVVAHARICDLHPTPSPSMEPSSSEAPSSSPSSSPVETKSPTAFPTTTPTEMPTEGPTELPTTQVPTLLPTVASGHPSGAPTTESPTESPTTEPTEAPTPPTTGHPSSVPTSLAPTTSSPSYECVLEVGLGNDHYTVDAPKTDMASSYAPNFSQFLGLLGSGSNNMGVSITIPPSTGEAMNADLLSIEFNLYQIDEWNPQDKIFLQIGDIEIDLGEMDATSVSEPLDGYEGGITWHRDTVTQTSINLGSFWSKPNYPGSQWHSHNQQPHNPSTNHVAQMCTNSCTNIY</sequence>
<reference evidence="3" key="1">
    <citation type="submission" date="2020-06" db="EMBL/GenBank/DDBJ databases">
        <authorList>
            <consortium name="Plant Systems Biology data submission"/>
        </authorList>
    </citation>
    <scope>NUCLEOTIDE SEQUENCE</scope>
    <source>
        <strain evidence="3">D6</strain>
    </source>
</reference>
<gene>
    <name evidence="3" type="ORF">SEMRO_1609_G285730.1</name>
</gene>
<feature type="compositionally biased region" description="Low complexity" evidence="1">
    <location>
        <begin position="1189"/>
        <end position="1268"/>
    </location>
</feature>
<dbReference type="PANTHER" id="PTHR24216">
    <property type="entry name" value="PAXILLIN-RELATED"/>
    <property type="match status" value="1"/>
</dbReference>
<feature type="region of interest" description="Disordered" evidence="1">
    <location>
        <begin position="936"/>
        <end position="979"/>
    </location>
</feature>
<organism evidence="3 4">
    <name type="scientific">Seminavis robusta</name>
    <dbReference type="NCBI Taxonomy" id="568900"/>
    <lineage>
        <taxon>Eukaryota</taxon>
        <taxon>Sar</taxon>
        <taxon>Stramenopiles</taxon>
        <taxon>Ochrophyta</taxon>
        <taxon>Bacillariophyta</taxon>
        <taxon>Bacillariophyceae</taxon>
        <taxon>Bacillariophycidae</taxon>
        <taxon>Naviculales</taxon>
        <taxon>Naviculaceae</taxon>
        <taxon>Seminavis</taxon>
    </lineage>
</organism>
<feature type="compositionally biased region" description="Low complexity" evidence="1">
    <location>
        <begin position="104"/>
        <end position="159"/>
    </location>
</feature>
<feature type="region of interest" description="Disordered" evidence="1">
    <location>
        <begin position="66"/>
        <end position="159"/>
    </location>
</feature>
<evidence type="ECO:0000256" key="1">
    <source>
        <dbReference type="SAM" id="MobiDB-lite"/>
    </source>
</evidence>
<name>A0A9N8ER82_9STRA</name>
<keyword evidence="4" id="KW-1185">Reference proteome</keyword>
<dbReference type="EMBL" id="CAICTM010001607">
    <property type="protein sequence ID" value="CAB9524955.1"/>
    <property type="molecule type" value="Genomic_DNA"/>
</dbReference>
<feature type="region of interest" description="Disordered" evidence="1">
    <location>
        <begin position="1185"/>
        <end position="1291"/>
    </location>
</feature>